<comment type="caution">
    <text evidence="3">The sequence shown here is derived from an EMBL/GenBank/DDBJ whole genome shotgun (WGS) entry which is preliminary data.</text>
</comment>
<dbReference type="PANTHER" id="PTHR10000">
    <property type="entry name" value="PHOSPHOSERINE PHOSPHATASE"/>
    <property type="match status" value="1"/>
</dbReference>
<dbReference type="NCBIfam" id="TIGR01484">
    <property type="entry name" value="HAD-SF-IIB"/>
    <property type="match status" value="1"/>
</dbReference>
<gene>
    <name evidence="3" type="ORF">EZJ58_0142</name>
</gene>
<dbReference type="InterPro" id="IPR023214">
    <property type="entry name" value="HAD_sf"/>
</dbReference>
<dbReference type="Gene3D" id="3.40.50.1000">
    <property type="entry name" value="HAD superfamily/HAD-like"/>
    <property type="match status" value="1"/>
</dbReference>
<dbReference type="Proteomes" id="UP000294555">
    <property type="component" value="Unassembled WGS sequence"/>
</dbReference>
<proteinExistence type="predicted"/>
<dbReference type="GO" id="GO:0000287">
    <property type="term" value="F:magnesium ion binding"/>
    <property type="evidence" value="ECO:0007669"/>
    <property type="project" value="TreeGrafter"/>
</dbReference>
<evidence type="ECO:0000313" key="4">
    <source>
        <dbReference type="Proteomes" id="UP000294555"/>
    </source>
</evidence>
<dbReference type="Gene3D" id="3.30.1240.10">
    <property type="match status" value="1"/>
</dbReference>
<dbReference type="SFLD" id="SFLDG01140">
    <property type="entry name" value="C2.B:_Phosphomannomutase_and_P"/>
    <property type="match status" value="1"/>
</dbReference>
<dbReference type="NCBIfam" id="TIGR00099">
    <property type="entry name" value="Cof-subfamily"/>
    <property type="match status" value="1"/>
</dbReference>
<dbReference type="Pfam" id="PF08282">
    <property type="entry name" value="Hydrolase_3"/>
    <property type="match status" value="1"/>
</dbReference>
<reference evidence="3 4" key="1">
    <citation type="submission" date="2019-02" db="EMBL/GenBank/DDBJ databases">
        <title>Investigation of anaerobic lignin degradation for improved lignocellulosic biofuels.</title>
        <authorList>
            <person name="Deangelis K."/>
        </authorList>
    </citation>
    <scope>NUCLEOTIDE SEQUENCE [LARGE SCALE GENOMIC DNA]</scope>
    <source>
        <strain evidence="3 4">159R</strain>
    </source>
</reference>
<dbReference type="OrthoDB" id="3180855at2"/>
<evidence type="ECO:0000313" key="3">
    <source>
        <dbReference type="EMBL" id="TCL02148.1"/>
    </source>
</evidence>
<dbReference type="CDD" id="cd07518">
    <property type="entry name" value="HAD_YbiV-Like"/>
    <property type="match status" value="1"/>
</dbReference>
<evidence type="ECO:0000256" key="1">
    <source>
        <dbReference type="ARBA" id="ARBA00022723"/>
    </source>
</evidence>
<dbReference type="GO" id="GO:0005829">
    <property type="term" value="C:cytosol"/>
    <property type="evidence" value="ECO:0007669"/>
    <property type="project" value="TreeGrafter"/>
</dbReference>
<dbReference type="EMBL" id="SJOI01000001">
    <property type="protein sequence ID" value="TCL02148.1"/>
    <property type="molecule type" value="Genomic_DNA"/>
</dbReference>
<dbReference type="AlphaFoldDB" id="A0A4V2Q2B3"/>
<organism evidence="3 4">
    <name type="scientific">Sodalis ligni</name>
    <dbReference type="NCBI Taxonomy" id="2697027"/>
    <lineage>
        <taxon>Bacteria</taxon>
        <taxon>Pseudomonadati</taxon>
        <taxon>Pseudomonadota</taxon>
        <taxon>Gammaproteobacteria</taxon>
        <taxon>Enterobacterales</taxon>
        <taxon>Bruguierivoracaceae</taxon>
        <taxon>Sodalis</taxon>
    </lineage>
</organism>
<dbReference type="RefSeq" id="WP_132921120.1">
    <property type="nucleotide sequence ID" value="NZ_SJOI01000001.1"/>
</dbReference>
<evidence type="ECO:0000256" key="2">
    <source>
        <dbReference type="ARBA" id="ARBA00022801"/>
    </source>
</evidence>
<keyword evidence="4" id="KW-1185">Reference proteome</keyword>
<dbReference type="SFLD" id="SFLDS00003">
    <property type="entry name" value="Haloacid_Dehalogenase"/>
    <property type="match status" value="1"/>
</dbReference>
<sequence length="269" mass="30495">MIKMIAVDMDGTFLDDEKKYNKPRFLALYKQLKKENIQFVVASGNQYYQLISFFPEIFNEISFVAENGAYVVQGEDPLFCGKMSKRDVAKILSILSDIPYLSFVVCGKDNAYIHSASAPNFIQLMSKHYYRLQIIDDFSNIEDTIFKFSLNLQDKRIPELMTFLGHSLDGIINPVSSGYGFVDLIIPGIHKAHGLSLLQKEWKINNDEVVAIGDSGNDLEMVAQAGFGFSMSNAQDKIHKIAKYRTEDNNNEGVLNVIEKVLCRTYPFD</sequence>
<dbReference type="InterPro" id="IPR036412">
    <property type="entry name" value="HAD-like_sf"/>
</dbReference>
<name>A0A4V2Q2B3_9GAMM</name>
<dbReference type="InterPro" id="IPR000150">
    <property type="entry name" value="Cof"/>
</dbReference>
<protein>
    <submittedName>
        <fullName evidence="3">Sugar-phosphatase</fullName>
    </submittedName>
</protein>
<dbReference type="SFLD" id="SFLDG01144">
    <property type="entry name" value="C2.B.4:_PGP_Like"/>
    <property type="match status" value="1"/>
</dbReference>
<dbReference type="SUPFAM" id="SSF56784">
    <property type="entry name" value="HAD-like"/>
    <property type="match status" value="1"/>
</dbReference>
<dbReference type="InterPro" id="IPR006379">
    <property type="entry name" value="HAD-SF_hydro_IIB"/>
</dbReference>
<dbReference type="PANTHER" id="PTHR10000:SF53">
    <property type="entry name" value="5-AMINO-6-(5-PHOSPHO-D-RIBITYLAMINO)URACIL PHOSPHATASE YBJI-RELATED"/>
    <property type="match status" value="1"/>
</dbReference>
<keyword evidence="2" id="KW-0378">Hydrolase</keyword>
<dbReference type="GO" id="GO:0016791">
    <property type="term" value="F:phosphatase activity"/>
    <property type="evidence" value="ECO:0007669"/>
    <property type="project" value="TreeGrafter"/>
</dbReference>
<keyword evidence="1" id="KW-0479">Metal-binding</keyword>
<accession>A0A4V2Q2B3</accession>